<evidence type="ECO:0000256" key="19">
    <source>
        <dbReference type="ARBA" id="ARBA00022989"/>
    </source>
</evidence>
<reference evidence="30" key="1">
    <citation type="journal article" date="2007" name="J. Virol.">
        <title>Generation of infectious molecular clones of simian immunodeficiency virus from fecal consensus sequences of wild chimpanzees.</title>
        <authorList>
            <person name="Takehisa J."/>
            <person name="Kraus M.H."/>
            <person name="Decker J.M."/>
            <person name="Li Y."/>
            <person name="Keele B.F."/>
            <person name="Bibollet-Ruche F."/>
            <person name="Zammit K.P."/>
            <person name="Weng Z."/>
            <person name="Santiago M.L."/>
            <person name="Kamenya S."/>
            <person name="Wilson M.L."/>
            <person name="Pusey A.E."/>
            <person name="Bailes E."/>
            <person name="Sharp P.M."/>
            <person name="Shaw G.M."/>
            <person name="Hahn B.H."/>
        </authorList>
    </citation>
    <scope>NUCLEOTIDE SEQUENCE</scope>
</reference>
<keyword evidence="25 26" id="KW-1160">Virus entry into host cell</keyword>
<dbReference type="GO" id="GO:0020002">
    <property type="term" value="C:host cell plasma membrane"/>
    <property type="evidence" value="ECO:0007669"/>
    <property type="project" value="UniProtKB-SubCell"/>
</dbReference>
<keyword evidence="8 26" id="KW-1032">Host cell membrane</keyword>
<evidence type="ECO:0000256" key="1">
    <source>
        <dbReference type="ARBA" id="ARBA00004402"/>
    </source>
</evidence>
<keyword evidence="21" id="KW-0175">Coiled coil</keyword>
<keyword evidence="18 26" id="KW-0261">Viral envelope protein</keyword>
<dbReference type="Gene3D" id="1.20.5.490">
    <property type="entry name" value="Single helix bin"/>
    <property type="match status" value="1"/>
</dbReference>
<dbReference type="Gene3D" id="1.10.287.210">
    <property type="match status" value="1"/>
</dbReference>
<evidence type="ECO:0000256" key="23">
    <source>
        <dbReference type="ARBA" id="ARBA00023157"/>
    </source>
</evidence>
<dbReference type="FunFam" id="1.10.287.210:FF:000001">
    <property type="entry name" value="Envelope glycoprotein gp160"/>
    <property type="match status" value="1"/>
</dbReference>
<accession>A6XBK3</accession>
<comment type="subunit">
    <text evidence="26">The mature envelope protein (Env) consists of a homotrimer of non-covalently associated gp120-gp41 heterodimers. The resulting complex protrudes from the virus surface as a spike.</text>
</comment>
<evidence type="ECO:0000256" key="7">
    <source>
        <dbReference type="ARBA" id="ARBA00022506"/>
    </source>
</evidence>
<comment type="domain">
    <text evidence="26">The 17 amino acids long immunosuppressive region is present in many retroviral envelope proteins. Synthetic peptides derived from this relatively conserved sequence inhibit immune function in vitro and in vivo.</text>
</comment>
<dbReference type="Gene3D" id="2.170.40.20">
    <property type="entry name" value="Human immunodeficiency virus 1, Gp160, envelope glycoprotein"/>
    <property type="match status" value="2"/>
</dbReference>
<keyword evidence="24" id="KW-0325">Glycoprotein</keyword>
<proteinExistence type="predicted"/>
<organismHost>
    <name type="scientific">Cercopithecidae</name>
    <name type="common">Old World monkeys</name>
    <dbReference type="NCBI Taxonomy" id="9527"/>
</organismHost>
<evidence type="ECO:0000256" key="10">
    <source>
        <dbReference type="ARBA" id="ARBA00022595"/>
    </source>
</evidence>
<evidence type="ECO:0000259" key="28">
    <source>
        <dbReference type="Pfam" id="PF00516"/>
    </source>
</evidence>
<feature type="domain" description="Retroviral envelope protein GP41-like" evidence="29">
    <location>
        <begin position="546"/>
        <end position="742"/>
    </location>
</feature>
<evidence type="ECO:0000256" key="22">
    <source>
        <dbReference type="ARBA" id="ARBA00023136"/>
    </source>
</evidence>
<comment type="subcellular location">
    <subcellularLocation>
        <location evidence="3">Host cell membrane</location>
        <topology evidence="3">Peripheral membrane protein</topology>
    </subcellularLocation>
    <subcellularLocation>
        <location evidence="1">Host cell membrane</location>
        <topology evidence="1">Single-pass type I membrane protein</topology>
    </subcellularLocation>
    <subcellularLocation>
        <location evidence="2">Host endosome membrane</location>
        <topology evidence="2">Peripheral membrane protein</topology>
    </subcellularLocation>
    <subcellularLocation>
        <location evidence="5">Host endosome membrane</location>
        <topology evidence="5">Single-pass type I membrane protein</topology>
    </subcellularLocation>
    <subcellularLocation>
        <location evidence="6">Virion membrane</location>
        <topology evidence="6">Peripheral membrane protein</topology>
    </subcellularLocation>
    <subcellularLocation>
        <location evidence="4">Virion membrane</location>
        <topology evidence="4">Single-pass type I membrane protein</topology>
    </subcellularLocation>
</comment>
<keyword evidence="13 26" id="KW-0053">Apoptosis</keyword>
<evidence type="ECO:0000256" key="14">
    <source>
        <dbReference type="ARBA" id="ARBA00022729"/>
    </source>
</evidence>
<evidence type="ECO:0000256" key="24">
    <source>
        <dbReference type="ARBA" id="ARBA00023180"/>
    </source>
</evidence>
<keyword evidence="10 26" id="KW-1162">Viral penetration into host cytoplasm</keyword>
<keyword evidence="16 26" id="KW-0946">Virion</keyword>
<dbReference type="CDD" id="cd09909">
    <property type="entry name" value="HIV-1-like_HR1-HR2"/>
    <property type="match status" value="1"/>
</dbReference>
<dbReference type="EMBL" id="DQ374658">
    <property type="protein sequence ID" value="ABD39704.1"/>
    <property type="molecule type" value="Genomic_RNA"/>
</dbReference>
<dbReference type="SUPFAM" id="SSF58069">
    <property type="entry name" value="Virus ectodomain"/>
    <property type="match status" value="1"/>
</dbReference>
<evidence type="ECO:0000256" key="26">
    <source>
        <dbReference type="RuleBase" id="RU363095"/>
    </source>
</evidence>
<evidence type="ECO:0000256" key="17">
    <source>
        <dbReference type="ARBA" id="ARBA00022870"/>
    </source>
</evidence>
<dbReference type="InterPro" id="IPR036377">
    <property type="entry name" value="Gp120_core_sf"/>
</dbReference>
<evidence type="ECO:0000256" key="27">
    <source>
        <dbReference type="SAM" id="MobiDB-lite"/>
    </source>
</evidence>
<feature type="transmembrane region" description="Helical" evidence="26">
    <location>
        <begin position="704"/>
        <end position="731"/>
    </location>
</feature>
<evidence type="ECO:0000256" key="25">
    <source>
        <dbReference type="ARBA" id="ARBA00023296"/>
    </source>
</evidence>
<keyword evidence="20 26" id="KW-1039">Host endosome</keyword>
<keyword evidence="11 26" id="KW-0165">Cleavage on pair of basic residues</keyword>
<evidence type="ECO:0000256" key="8">
    <source>
        <dbReference type="ARBA" id="ARBA00022511"/>
    </source>
</evidence>
<evidence type="ECO:0000313" key="30">
    <source>
        <dbReference type="EMBL" id="ABD39704.1"/>
    </source>
</evidence>
<keyword evidence="22 26" id="KW-0472">Membrane</keyword>
<evidence type="ECO:0000256" key="9">
    <source>
        <dbReference type="ARBA" id="ARBA00022581"/>
    </source>
</evidence>
<evidence type="ECO:0000256" key="15">
    <source>
        <dbReference type="ARBA" id="ARBA00022804"/>
    </source>
</evidence>
<protein>
    <recommendedName>
        <fullName evidence="26">Envelope glycoprotein gp160</fullName>
    </recommendedName>
    <component>
        <recommendedName>
            <fullName evidence="26">Surface protein gp120</fullName>
            <shortName evidence="26">SU</shortName>
        </recommendedName>
        <alternativeName>
            <fullName evidence="26">Glycoprotein 120</fullName>
            <shortName evidence="26">gp120</shortName>
        </alternativeName>
    </component>
    <component>
        <recommendedName>
            <fullName evidence="26">Transmembrane protein gp41</fullName>
            <shortName evidence="26">TM</shortName>
        </recommendedName>
    </component>
</protein>
<dbReference type="InterPro" id="IPR000328">
    <property type="entry name" value="GP41-like"/>
</dbReference>
<dbReference type="Pfam" id="PF00516">
    <property type="entry name" value="GP120"/>
    <property type="match status" value="1"/>
</dbReference>
<keyword evidence="23" id="KW-1015">Disulfide bond</keyword>
<evidence type="ECO:0000256" key="2">
    <source>
        <dbReference type="ARBA" id="ARBA00004433"/>
    </source>
</evidence>
<dbReference type="GO" id="GO:0019031">
    <property type="term" value="C:viral envelope"/>
    <property type="evidence" value="ECO:0007669"/>
    <property type="project" value="UniProtKB-KW"/>
</dbReference>
<keyword evidence="14" id="KW-0732">Signal</keyword>
<evidence type="ECO:0000256" key="6">
    <source>
        <dbReference type="ARBA" id="ARBA00004650"/>
    </source>
</evidence>
<keyword evidence="7 26" id="KW-1168">Fusion of virus membrane with host membrane</keyword>
<feature type="region of interest" description="Disordered" evidence="27">
    <location>
        <begin position="746"/>
        <end position="766"/>
    </location>
</feature>
<evidence type="ECO:0000256" key="11">
    <source>
        <dbReference type="ARBA" id="ARBA00022685"/>
    </source>
</evidence>
<keyword evidence="17 26" id="KW-1043">Host membrane</keyword>
<evidence type="ECO:0000256" key="21">
    <source>
        <dbReference type="ARBA" id="ARBA00023054"/>
    </source>
</evidence>
<dbReference type="GO" id="GO:0039663">
    <property type="term" value="P:membrane fusion involved in viral entry into host cell"/>
    <property type="evidence" value="ECO:0007669"/>
    <property type="project" value="UniProtKB-KW"/>
</dbReference>
<keyword evidence="19 26" id="KW-1133">Transmembrane helix</keyword>
<evidence type="ECO:0000256" key="3">
    <source>
        <dbReference type="ARBA" id="ARBA00004505"/>
    </source>
</evidence>
<evidence type="ECO:0000256" key="13">
    <source>
        <dbReference type="ARBA" id="ARBA00022703"/>
    </source>
</evidence>
<dbReference type="InterPro" id="IPR000777">
    <property type="entry name" value="HIV1_Gp120"/>
</dbReference>
<dbReference type="GO" id="GO:0044175">
    <property type="term" value="C:host cell endosome membrane"/>
    <property type="evidence" value="ECO:0007669"/>
    <property type="project" value="UniProtKB-SubCell"/>
</dbReference>
<gene>
    <name evidence="30" type="primary">env</name>
</gene>
<keyword evidence="12 26" id="KW-0812">Transmembrane</keyword>
<keyword evidence="15 26" id="KW-1161">Viral attachment to host cell</keyword>
<dbReference type="GO" id="GO:0055036">
    <property type="term" value="C:virion membrane"/>
    <property type="evidence" value="ECO:0007669"/>
    <property type="project" value="UniProtKB-SubCell"/>
</dbReference>
<evidence type="ECO:0000256" key="12">
    <source>
        <dbReference type="ARBA" id="ARBA00022692"/>
    </source>
</evidence>
<feature type="domain" description="Human immunodeficiency virus 1 envelope glycoprotein Gp120" evidence="28">
    <location>
        <begin position="26"/>
        <end position="515"/>
    </location>
</feature>
<organismHost>
    <name type="scientific">Pan troglodytes</name>
    <name type="common">Chimpanzee</name>
    <dbReference type="NCBI Taxonomy" id="9598"/>
</organismHost>
<organism evidence="30">
    <name type="scientific">Simian immunodeficiency virus</name>
    <name type="common">SIV</name>
    <dbReference type="NCBI Taxonomy" id="11723"/>
    <lineage>
        <taxon>Viruses</taxon>
        <taxon>Riboviria</taxon>
        <taxon>Pararnavirae</taxon>
        <taxon>Artverviricota</taxon>
        <taxon>Revtraviricetes</taxon>
        <taxon>Ortervirales</taxon>
        <taxon>Retroviridae</taxon>
        <taxon>Orthoretrovirinae</taxon>
        <taxon>Lentivirus</taxon>
        <taxon>Lentivirus simimdef</taxon>
    </lineage>
</organism>
<sequence>MKMRNLIGITLILIILTLGIGSRDYYTTVFYGVPIWKDATPSLFCASDADVTSREKHNIWATHNCVPLDPNPYEVPIANVSIKFNMEENYMVKEMKEDLLSLFQQSFKPCVKLTPFCVVMNCTKSQNVTTPASTSTAAPVNATTIPVNLTDIPNYELFNCSFQQTTEFRDKKKQIYSLFYREDIMKDNRSMQDNRSNSSKKSNNSNNSGYYLHNCNTSAITQECDKSTFEPIPIRYCAPAGYAMLKCKDQNYTGNGICYNVTVVHCTHGIFPMIATALHLNGTLEEKETKAYFVNATNNPPLLVKFNESVPLTCGRTGNNVRGQVQIGPGMTFYNTENVVGDTRKAYCWVNATLWYKSLDNAMEAITKTLKKSGLNVTRRFDWHKGGDLEVQNFWFNCQGEFFYCNLTTWTGNWTRNRTHQTSALNKTHLLAQCRLRQIVNHWGIVSKGIYLPPRKGHIKCVSNITGLIMTAEGGNSNRTPTFSSKVEDYWKVELARYKVVEIQPLSVAPRPGKRPEIKANHTRSRRDVGIGLLFLGFLSAAGSTMGAASLALTAQARGLLSGIVQQQQNLLQAIEAQQHLLQLSVWGIKQLQARMLAVEKYIRDQQYLSIWGCANKLVCHSSVPWNLSWAGTSSKCNYTGAKYYECIWNNLTWQEWDKLVQNSSETIYSLLETAQTQQERNKQELLELDKWSSLWDWFDITQWLWYIKIAIIIVAGLVGLRILMFIVNVVKKVRQGYMPLFSQTPTQAEQDPEQPGGTAGGGGGGGNFRWTPSPTGFFSIVWEDLRNLLIWIYQTCQNFIWVLWTILQALKQGTISLAHNLVIVHRYIIVRVRQTIEWCGNTYASLRASLIHAIDRLADFTGWWTDLLIEGVVYIARGIRNIPRRIRQGLEIALN</sequence>
<dbReference type="GO" id="GO:0046718">
    <property type="term" value="P:symbiont entry into host cell"/>
    <property type="evidence" value="ECO:0007669"/>
    <property type="project" value="UniProtKB-KW"/>
</dbReference>
<dbReference type="SUPFAM" id="SSF56502">
    <property type="entry name" value="gp120 core"/>
    <property type="match status" value="1"/>
</dbReference>
<name>A6XBK3_SIV</name>
<evidence type="ECO:0000256" key="5">
    <source>
        <dbReference type="ARBA" id="ARBA00004578"/>
    </source>
</evidence>
<evidence type="ECO:0000256" key="18">
    <source>
        <dbReference type="ARBA" id="ARBA00022879"/>
    </source>
</evidence>
<dbReference type="GO" id="GO:0005198">
    <property type="term" value="F:structural molecule activity"/>
    <property type="evidence" value="ECO:0007669"/>
    <property type="project" value="InterPro"/>
</dbReference>
<evidence type="ECO:0000256" key="16">
    <source>
        <dbReference type="ARBA" id="ARBA00022844"/>
    </source>
</evidence>
<dbReference type="GO" id="GO:0019062">
    <property type="term" value="P:virion attachment to host cell"/>
    <property type="evidence" value="ECO:0007669"/>
    <property type="project" value="UniProtKB-UniRule"/>
</dbReference>
<evidence type="ECO:0000256" key="20">
    <source>
        <dbReference type="ARBA" id="ARBA00023046"/>
    </source>
</evidence>
<keyword evidence="9 26" id="KW-0945">Host-virus interaction</keyword>
<evidence type="ECO:0000259" key="29">
    <source>
        <dbReference type="Pfam" id="PF00517"/>
    </source>
</evidence>
<evidence type="ECO:0000256" key="4">
    <source>
        <dbReference type="ARBA" id="ARBA00004563"/>
    </source>
</evidence>
<dbReference type="Pfam" id="PF00517">
    <property type="entry name" value="GP41"/>
    <property type="match status" value="1"/>
</dbReference>